<protein>
    <submittedName>
        <fullName evidence="3">NUDIX hydrolase</fullName>
    </submittedName>
</protein>
<dbReference type="RefSeq" id="WP_154518367.1">
    <property type="nucleotide sequence ID" value="NZ_VUNM01000037.1"/>
</dbReference>
<comment type="similarity">
    <text evidence="1">Belongs to the Nudix hydrolase family.</text>
</comment>
<gene>
    <name evidence="3" type="ORF">FYJ79_11080</name>
</gene>
<evidence type="ECO:0000313" key="4">
    <source>
        <dbReference type="Proteomes" id="UP000442619"/>
    </source>
</evidence>
<dbReference type="EMBL" id="VUNM01000037">
    <property type="protein sequence ID" value="MST90101.1"/>
    <property type="molecule type" value="Genomic_DNA"/>
</dbReference>
<dbReference type="Proteomes" id="UP000442619">
    <property type="component" value="Unassembled WGS sequence"/>
</dbReference>
<dbReference type="PROSITE" id="PS51462">
    <property type="entry name" value="NUDIX"/>
    <property type="match status" value="1"/>
</dbReference>
<feature type="domain" description="Nudix hydrolase" evidence="2">
    <location>
        <begin position="41"/>
        <end position="178"/>
    </location>
</feature>
<proteinExistence type="inferred from homology"/>
<dbReference type="GO" id="GO:0016787">
    <property type="term" value="F:hydrolase activity"/>
    <property type="evidence" value="ECO:0007669"/>
    <property type="project" value="UniProtKB-KW"/>
</dbReference>
<evidence type="ECO:0000256" key="1">
    <source>
        <dbReference type="ARBA" id="ARBA00005582"/>
    </source>
</evidence>
<dbReference type="SUPFAM" id="SSF55811">
    <property type="entry name" value="Nudix"/>
    <property type="match status" value="1"/>
</dbReference>
<dbReference type="Gene3D" id="3.90.79.10">
    <property type="entry name" value="Nucleoside Triphosphate Pyrophosphohydrolase"/>
    <property type="match status" value="1"/>
</dbReference>
<keyword evidence="4" id="KW-1185">Reference proteome</keyword>
<dbReference type="CDD" id="cd03674">
    <property type="entry name" value="NUDIX_Hydrolase"/>
    <property type="match status" value="1"/>
</dbReference>
<accession>A0A844FVH8</accession>
<keyword evidence="3" id="KW-0378">Hydrolase</keyword>
<name>A0A844FVH8_9FIRM</name>
<evidence type="ECO:0000313" key="3">
    <source>
        <dbReference type="EMBL" id="MST90101.1"/>
    </source>
</evidence>
<reference evidence="3 4" key="1">
    <citation type="submission" date="2019-08" db="EMBL/GenBank/DDBJ databases">
        <title>In-depth cultivation of the pig gut microbiome towards novel bacterial diversity and tailored functional studies.</title>
        <authorList>
            <person name="Wylensek D."/>
            <person name="Hitch T.C.A."/>
            <person name="Clavel T."/>
        </authorList>
    </citation>
    <scope>NUCLEOTIDE SEQUENCE [LARGE SCALE GENOMIC DNA]</scope>
    <source>
        <strain evidence="3 4">CA-Schmier-601-WT-3</strain>
    </source>
</reference>
<dbReference type="InterPro" id="IPR015797">
    <property type="entry name" value="NUDIX_hydrolase-like_dom_sf"/>
</dbReference>
<evidence type="ECO:0000259" key="2">
    <source>
        <dbReference type="PROSITE" id="PS51462"/>
    </source>
</evidence>
<dbReference type="Pfam" id="PF00293">
    <property type="entry name" value="NUDIX"/>
    <property type="match status" value="1"/>
</dbReference>
<organism evidence="3 4">
    <name type="scientific">Sharpea porci</name>
    <dbReference type="NCBI Taxonomy" id="2652286"/>
    <lineage>
        <taxon>Bacteria</taxon>
        <taxon>Bacillati</taxon>
        <taxon>Bacillota</taxon>
        <taxon>Erysipelotrichia</taxon>
        <taxon>Erysipelotrichales</taxon>
        <taxon>Coprobacillaceae</taxon>
        <taxon>Sharpea</taxon>
    </lineage>
</organism>
<dbReference type="PANTHER" id="PTHR43736:SF1">
    <property type="entry name" value="DIHYDRONEOPTERIN TRIPHOSPHATE DIPHOSPHATASE"/>
    <property type="match status" value="1"/>
</dbReference>
<dbReference type="AlphaFoldDB" id="A0A844FVH8"/>
<dbReference type="PANTHER" id="PTHR43736">
    <property type="entry name" value="ADP-RIBOSE PYROPHOSPHATASE"/>
    <property type="match status" value="1"/>
</dbReference>
<sequence length="188" mass="22073">MQLLETIRNYRPYNEQEEKDREEMIRRLENKEELLTRDNRSAHFTASAWIVNKEKTKVLMAYHNIYDSWAWLGGHADGEEDLLKVALKEVKEESGLDAIPLSSDIFSLEILTVDGHMKNGEYLSSHLHLNVTYLLEGNEHAAIRNKDDENKAVAWFDLDEALIKSSEPWFVEHIYRKLNDKLRKMKDN</sequence>
<comment type="caution">
    <text evidence="3">The sequence shown here is derived from an EMBL/GenBank/DDBJ whole genome shotgun (WGS) entry which is preliminary data.</text>
</comment>
<dbReference type="InterPro" id="IPR000086">
    <property type="entry name" value="NUDIX_hydrolase_dom"/>
</dbReference>